<keyword evidence="3" id="KW-1185">Reference proteome</keyword>
<organism evidence="2 3">
    <name type="scientific">Aporhodopirellula rubra</name>
    <dbReference type="NCBI Taxonomy" id="980271"/>
    <lineage>
        <taxon>Bacteria</taxon>
        <taxon>Pseudomonadati</taxon>
        <taxon>Planctomycetota</taxon>
        <taxon>Planctomycetia</taxon>
        <taxon>Pirellulales</taxon>
        <taxon>Pirellulaceae</taxon>
        <taxon>Aporhodopirellula</taxon>
    </lineage>
</organism>
<feature type="region of interest" description="Disordered" evidence="1">
    <location>
        <begin position="33"/>
        <end position="64"/>
    </location>
</feature>
<protein>
    <submittedName>
        <fullName evidence="2">Uncharacterized protein</fullName>
    </submittedName>
</protein>
<evidence type="ECO:0000313" key="3">
    <source>
        <dbReference type="Proteomes" id="UP000536179"/>
    </source>
</evidence>
<evidence type="ECO:0000256" key="1">
    <source>
        <dbReference type="SAM" id="MobiDB-lite"/>
    </source>
</evidence>
<dbReference type="EMBL" id="JACHXU010000004">
    <property type="protein sequence ID" value="MBB3205598.1"/>
    <property type="molecule type" value="Genomic_DNA"/>
</dbReference>
<proteinExistence type="predicted"/>
<gene>
    <name evidence="2" type="ORF">FHS27_001402</name>
</gene>
<reference evidence="2 3" key="1">
    <citation type="submission" date="2020-08" db="EMBL/GenBank/DDBJ databases">
        <title>Genomic Encyclopedia of Type Strains, Phase III (KMG-III): the genomes of soil and plant-associated and newly described type strains.</title>
        <authorList>
            <person name="Whitman W."/>
        </authorList>
    </citation>
    <scope>NUCLEOTIDE SEQUENCE [LARGE SCALE GENOMIC DNA]</scope>
    <source>
        <strain evidence="2 3">CECT 8075</strain>
    </source>
</reference>
<sequence>MNTHGGPFSLRGLTYLPWNALASNLVARAHMRRVDLPNPEPRSTNRRSVSHPSTSAAGTTLNRETACGHNATYARNLFTN</sequence>
<feature type="compositionally biased region" description="Polar residues" evidence="1">
    <location>
        <begin position="50"/>
        <end position="63"/>
    </location>
</feature>
<accession>A0A7W5H4X1</accession>
<comment type="caution">
    <text evidence="2">The sequence shown here is derived from an EMBL/GenBank/DDBJ whole genome shotgun (WGS) entry which is preliminary data.</text>
</comment>
<name>A0A7W5H4X1_9BACT</name>
<dbReference type="AlphaFoldDB" id="A0A7W5H4X1"/>
<dbReference type="Proteomes" id="UP000536179">
    <property type="component" value="Unassembled WGS sequence"/>
</dbReference>
<evidence type="ECO:0000313" key="2">
    <source>
        <dbReference type="EMBL" id="MBB3205598.1"/>
    </source>
</evidence>